<protein>
    <recommendedName>
        <fullName evidence="10">Major facilitator superfamily (MFS) profile domain-containing protein</fullName>
    </recommendedName>
</protein>
<accession>A0A8K0JEW5</accession>
<feature type="transmembrane region" description="Helical" evidence="9">
    <location>
        <begin position="185"/>
        <end position="204"/>
    </location>
</feature>
<dbReference type="Pfam" id="PF00083">
    <property type="entry name" value="Sugar_tr"/>
    <property type="match status" value="1"/>
</dbReference>
<proteinExistence type="inferred from homology"/>
<organism evidence="11 12">
    <name type="scientific">Filobasidium floriforme</name>
    <dbReference type="NCBI Taxonomy" id="5210"/>
    <lineage>
        <taxon>Eukaryota</taxon>
        <taxon>Fungi</taxon>
        <taxon>Dikarya</taxon>
        <taxon>Basidiomycota</taxon>
        <taxon>Agaricomycotina</taxon>
        <taxon>Tremellomycetes</taxon>
        <taxon>Filobasidiales</taxon>
        <taxon>Filobasidiaceae</taxon>
        <taxon>Filobasidium</taxon>
    </lineage>
</organism>
<evidence type="ECO:0000256" key="3">
    <source>
        <dbReference type="ARBA" id="ARBA00022448"/>
    </source>
</evidence>
<evidence type="ECO:0000256" key="9">
    <source>
        <dbReference type="SAM" id="Phobius"/>
    </source>
</evidence>
<dbReference type="FunFam" id="1.20.1250.20:FF:000061">
    <property type="entry name" value="MFS sugar transporter"/>
    <property type="match status" value="1"/>
</dbReference>
<evidence type="ECO:0000313" key="11">
    <source>
        <dbReference type="EMBL" id="KAG7527767.1"/>
    </source>
</evidence>
<evidence type="ECO:0000256" key="4">
    <source>
        <dbReference type="ARBA" id="ARBA00022692"/>
    </source>
</evidence>
<sequence>MMHLQKILRGRAANWAITACCGSAFLLFGYDQGVMSGLLTGTAFTSQFPEIDTTPEGNGSASLQGTVVAIYEIGCLFGSLFTFFFGERFGRRRTIMLGCTILSIGAILQFTSTGIPQMIVGRIVTGLGNGMNTSTVPVWHSECTLPKNRGRALGIELAINIFGVMSAYWIDYGMSFVNNPAQWKLPLALQVVFAIFTVALILFCPESPRWLLKHGKEEEARAVLDRLSVLPPDGRAEILESNFTKIKETLVEEEAATLTNKKGQKISNIRACFTNGKDRYFHRVMLGVGSQFMQQLCSVPREYTDAPVIFEQSVGLSRDISLLLSGFNGVAYFLSSLIPIWLIDRFGRRKLMIFAAVGQCCCMAVLAGTTSVTYKATGIVAATMLFLFNFFFAIGLLAIPWLLPSEYAPLPIRAPAAALASASNWIFTFLVVEITPVSIKNIGYRTYIYFCVFNACFVPMIYFLYPETKHLELEDVDLLFNGDKVLLHLPPALRHRHHGETVYGSAENGEVQIEPSSDAEKMYMQHKE</sequence>
<dbReference type="InterPro" id="IPR050360">
    <property type="entry name" value="MFS_Sugar_Transporters"/>
</dbReference>
<feature type="transmembrane region" description="Helical" evidence="9">
    <location>
        <begin position="152"/>
        <end position="170"/>
    </location>
</feature>
<comment type="caution">
    <text evidence="11">The sequence shown here is derived from an EMBL/GenBank/DDBJ whole genome shotgun (WGS) entry which is preliminary data.</text>
</comment>
<dbReference type="InterPro" id="IPR020846">
    <property type="entry name" value="MFS_dom"/>
</dbReference>
<dbReference type="AlphaFoldDB" id="A0A8K0JEW5"/>
<comment type="catalytic activity">
    <reaction evidence="7">
        <text>myo-inositol(out) + H(+)(out) = myo-inositol(in) + H(+)(in)</text>
        <dbReference type="Rhea" id="RHEA:60364"/>
        <dbReference type="ChEBI" id="CHEBI:15378"/>
        <dbReference type="ChEBI" id="CHEBI:17268"/>
    </reaction>
</comment>
<dbReference type="PANTHER" id="PTHR48022:SF28">
    <property type="entry name" value="MAJOR FACILITATOR SUPERFAMILY (MFS) PROFILE DOMAIN-CONTAINING PROTEIN-RELATED"/>
    <property type="match status" value="1"/>
</dbReference>
<dbReference type="InterPro" id="IPR036259">
    <property type="entry name" value="MFS_trans_sf"/>
</dbReference>
<dbReference type="EMBL" id="JABELV010000231">
    <property type="protein sequence ID" value="KAG7527767.1"/>
    <property type="molecule type" value="Genomic_DNA"/>
</dbReference>
<dbReference type="SUPFAM" id="SSF103473">
    <property type="entry name" value="MFS general substrate transporter"/>
    <property type="match status" value="1"/>
</dbReference>
<evidence type="ECO:0000256" key="5">
    <source>
        <dbReference type="ARBA" id="ARBA00022989"/>
    </source>
</evidence>
<dbReference type="GO" id="GO:0016020">
    <property type="term" value="C:membrane"/>
    <property type="evidence" value="ECO:0007669"/>
    <property type="project" value="UniProtKB-SubCell"/>
</dbReference>
<keyword evidence="6 9" id="KW-0472">Membrane</keyword>
<feature type="domain" description="Major facilitator superfamily (MFS) profile" evidence="10">
    <location>
        <begin position="17"/>
        <end position="469"/>
    </location>
</feature>
<dbReference type="InterPro" id="IPR003663">
    <property type="entry name" value="Sugar/inositol_transpt"/>
</dbReference>
<feature type="transmembrane region" description="Helical" evidence="9">
    <location>
        <begin position="379"/>
        <end position="403"/>
    </location>
</feature>
<evidence type="ECO:0000259" key="10">
    <source>
        <dbReference type="PROSITE" id="PS50850"/>
    </source>
</evidence>
<feature type="transmembrane region" description="Helical" evidence="9">
    <location>
        <begin position="349"/>
        <end position="367"/>
    </location>
</feature>
<keyword evidence="12" id="KW-1185">Reference proteome</keyword>
<comment type="subcellular location">
    <subcellularLocation>
        <location evidence="1">Membrane</location>
        <topology evidence="1">Multi-pass membrane protein</topology>
    </subcellularLocation>
</comment>
<dbReference type="NCBIfam" id="TIGR00879">
    <property type="entry name" value="SP"/>
    <property type="match status" value="1"/>
</dbReference>
<dbReference type="Gene3D" id="1.20.1250.20">
    <property type="entry name" value="MFS general substrate transporter like domains"/>
    <property type="match status" value="1"/>
</dbReference>
<evidence type="ECO:0000256" key="8">
    <source>
        <dbReference type="RuleBase" id="RU003346"/>
    </source>
</evidence>
<evidence type="ECO:0000313" key="12">
    <source>
        <dbReference type="Proteomes" id="UP000812966"/>
    </source>
</evidence>
<reference evidence="11" key="1">
    <citation type="submission" date="2020-04" db="EMBL/GenBank/DDBJ databases">
        <title>Analysis of mating type loci in Filobasidium floriforme.</title>
        <authorList>
            <person name="Nowrousian M."/>
        </authorList>
    </citation>
    <scope>NUCLEOTIDE SEQUENCE</scope>
    <source>
        <strain evidence="11">CBS 6242</strain>
    </source>
</reference>
<keyword evidence="4 9" id="KW-0812">Transmembrane</keyword>
<dbReference type="InterPro" id="IPR005828">
    <property type="entry name" value="MFS_sugar_transport-like"/>
</dbReference>
<name>A0A8K0JEW5_9TREE</name>
<feature type="transmembrane region" description="Helical" evidence="9">
    <location>
        <begin position="68"/>
        <end position="86"/>
    </location>
</feature>
<gene>
    <name evidence="11" type="ORF">FFLO_06609</name>
</gene>
<feature type="transmembrane region" description="Helical" evidence="9">
    <location>
        <begin position="415"/>
        <end position="435"/>
    </location>
</feature>
<feature type="transmembrane region" description="Helical" evidence="9">
    <location>
        <begin position="322"/>
        <end position="343"/>
    </location>
</feature>
<dbReference type="PANTHER" id="PTHR48022">
    <property type="entry name" value="PLASTIDIC GLUCOSE TRANSPORTER 4"/>
    <property type="match status" value="1"/>
</dbReference>
<dbReference type="GO" id="GO:0005351">
    <property type="term" value="F:carbohydrate:proton symporter activity"/>
    <property type="evidence" value="ECO:0007669"/>
    <property type="project" value="TreeGrafter"/>
</dbReference>
<keyword evidence="5 9" id="KW-1133">Transmembrane helix</keyword>
<evidence type="ECO:0000256" key="7">
    <source>
        <dbReference type="ARBA" id="ARBA00049119"/>
    </source>
</evidence>
<dbReference type="PROSITE" id="PS50850">
    <property type="entry name" value="MFS"/>
    <property type="match status" value="1"/>
</dbReference>
<evidence type="ECO:0000256" key="2">
    <source>
        <dbReference type="ARBA" id="ARBA00010992"/>
    </source>
</evidence>
<feature type="transmembrane region" description="Helical" evidence="9">
    <location>
        <begin position="447"/>
        <end position="465"/>
    </location>
</feature>
<keyword evidence="3 8" id="KW-0813">Transport</keyword>
<comment type="similarity">
    <text evidence="2 8">Belongs to the major facilitator superfamily. Sugar transporter (TC 2.A.1.1) family.</text>
</comment>
<dbReference type="Proteomes" id="UP000812966">
    <property type="component" value="Unassembled WGS sequence"/>
</dbReference>
<dbReference type="PRINTS" id="PR00171">
    <property type="entry name" value="SUGRTRNSPORT"/>
</dbReference>
<evidence type="ECO:0000256" key="6">
    <source>
        <dbReference type="ARBA" id="ARBA00023136"/>
    </source>
</evidence>
<evidence type="ECO:0000256" key="1">
    <source>
        <dbReference type="ARBA" id="ARBA00004141"/>
    </source>
</evidence>
<feature type="transmembrane region" description="Helical" evidence="9">
    <location>
        <begin position="12"/>
        <end position="30"/>
    </location>
</feature>